<dbReference type="AlphaFoldDB" id="A0A1G4J447"/>
<keyword evidence="3 8" id="KW-1133">Transmembrane helix</keyword>
<dbReference type="OrthoDB" id="5393256at2759"/>
<sequence>MGERTSWRYKQGPSDYESCQGLELGPGVIFGSGRPATFYDSIYFRSNCDVGSPVFSAFQKADENFPYLEALGQDWNEFVNGSDERGHFKYSVFAILLSFTANFVITLCLAVIVFVTIKRKPHRNASHLLKLASTLAAVNLTISVTRALKTLSSTHVLYGIASARDVLNLLWSDPTFASIDFIVVLLCELCQVQIVMRIFSRAQEARLIFLIGVPLSILSQILWGIATFPQSFGLQQEQNALGSGGLTLLSPFVYLFRIALSSTYACIICFNMLMKRNIWTREHRMVLLTLITCLIVLLQTGFFVADVANIWIDDLSEIFNTTCYVGSTVIVWEWVDHLLILERKSHSQSVLGRPIYEDESQGTFFANYALKSWKNNVGSSSGAKERSYITSEEQGETTSRISEDERLGNKIQFNEPHSMRTVMAEKCQGLVDGVIYYTDQLISRSLFVKALSLYSKSTEDSEVRKATVKRRIGLDGFNDVYVYATKDVSFESEAEEREDTD</sequence>
<evidence type="ECO:0000313" key="9">
    <source>
        <dbReference type="EMBL" id="SCU84528.1"/>
    </source>
</evidence>
<keyword evidence="10" id="KW-1185">Reference proteome</keyword>
<feature type="transmembrane region" description="Helical" evidence="8">
    <location>
        <begin position="90"/>
        <end position="116"/>
    </location>
</feature>
<dbReference type="Pfam" id="PF08733">
    <property type="entry name" value="PalH"/>
    <property type="match status" value="1"/>
</dbReference>
<dbReference type="PANTHER" id="PTHR35779">
    <property type="entry name" value="PH-RESPONSE REGULATOR PROTEIN PALH/RIM21"/>
    <property type="match status" value="1"/>
</dbReference>
<protein>
    <recommendedName>
        <fullName evidence="6">pH-response regulator protein palH/RIM21</fullName>
    </recommendedName>
</protein>
<dbReference type="InterPro" id="IPR014844">
    <property type="entry name" value="PalH"/>
</dbReference>
<evidence type="ECO:0000256" key="3">
    <source>
        <dbReference type="ARBA" id="ARBA00022989"/>
    </source>
</evidence>
<dbReference type="GO" id="GO:0005886">
    <property type="term" value="C:plasma membrane"/>
    <property type="evidence" value="ECO:0007669"/>
    <property type="project" value="TreeGrafter"/>
</dbReference>
<evidence type="ECO:0000256" key="1">
    <source>
        <dbReference type="ARBA" id="ARBA00004141"/>
    </source>
</evidence>
<evidence type="ECO:0000256" key="8">
    <source>
        <dbReference type="SAM" id="Phobius"/>
    </source>
</evidence>
<feature type="transmembrane region" description="Helical" evidence="8">
    <location>
        <begin position="176"/>
        <end position="195"/>
    </location>
</feature>
<evidence type="ECO:0000256" key="6">
    <source>
        <dbReference type="ARBA" id="ARBA00040155"/>
    </source>
</evidence>
<feature type="transmembrane region" description="Helical" evidence="8">
    <location>
        <begin position="285"/>
        <end position="312"/>
    </location>
</feature>
<proteinExistence type="inferred from homology"/>
<feature type="region of interest" description="Disordered" evidence="7">
    <location>
        <begin position="377"/>
        <end position="407"/>
    </location>
</feature>
<evidence type="ECO:0000256" key="7">
    <source>
        <dbReference type="SAM" id="MobiDB-lite"/>
    </source>
</evidence>
<comment type="subcellular location">
    <subcellularLocation>
        <location evidence="1">Membrane</location>
        <topology evidence="1">Multi-pass membrane protein</topology>
    </subcellularLocation>
</comment>
<dbReference type="STRING" id="1230905.A0A1G4J447"/>
<feature type="transmembrane region" description="Helical" evidence="8">
    <location>
        <begin position="207"/>
        <end position="232"/>
    </location>
</feature>
<dbReference type="EMBL" id="LT598466">
    <property type="protein sequence ID" value="SCU84528.1"/>
    <property type="molecule type" value="Genomic_DNA"/>
</dbReference>
<evidence type="ECO:0000256" key="5">
    <source>
        <dbReference type="ARBA" id="ARBA00038109"/>
    </source>
</evidence>
<dbReference type="PANTHER" id="PTHR35779:SF1">
    <property type="entry name" value="PH-RESPONSE REGULATOR PROTEIN PALH_RIM21"/>
    <property type="match status" value="1"/>
</dbReference>
<feature type="compositionally biased region" description="Polar residues" evidence="7">
    <location>
        <begin position="377"/>
        <end position="400"/>
    </location>
</feature>
<accession>A0A1G4J447</accession>
<dbReference type="GO" id="GO:0071467">
    <property type="term" value="P:cellular response to pH"/>
    <property type="evidence" value="ECO:0007669"/>
    <property type="project" value="TreeGrafter"/>
</dbReference>
<gene>
    <name evidence="9" type="ORF">LAMI_0C07822G</name>
</gene>
<reference evidence="10" key="1">
    <citation type="submission" date="2016-03" db="EMBL/GenBank/DDBJ databases">
        <authorList>
            <person name="Devillers H."/>
        </authorList>
    </citation>
    <scope>NUCLEOTIDE SEQUENCE [LARGE SCALE GENOMIC DNA]</scope>
</reference>
<evidence type="ECO:0000256" key="2">
    <source>
        <dbReference type="ARBA" id="ARBA00022692"/>
    </source>
</evidence>
<feature type="transmembrane region" description="Helical" evidence="8">
    <location>
        <begin position="252"/>
        <end position="273"/>
    </location>
</feature>
<dbReference type="Proteomes" id="UP000191024">
    <property type="component" value="Chromosome C"/>
</dbReference>
<organism evidence="9 10">
    <name type="scientific">Lachancea mirantina</name>
    <dbReference type="NCBI Taxonomy" id="1230905"/>
    <lineage>
        <taxon>Eukaryota</taxon>
        <taxon>Fungi</taxon>
        <taxon>Dikarya</taxon>
        <taxon>Ascomycota</taxon>
        <taxon>Saccharomycotina</taxon>
        <taxon>Saccharomycetes</taxon>
        <taxon>Saccharomycetales</taxon>
        <taxon>Saccharomycetaceae</taxon>
        <taxon>Lachancea</taxon>
    </lineage>
</organism>
<keyword evidence="2 8" id="KW-0812">Transmembrane</keyword>
<name>A0A1G4J447_9SACH</name>
<comment type="similarity">
    <text evidence="5">Belongs to the palH/RIM21 family.</text>
</comment>
<evidence type="ECO:0000256" key="4">
    <source>
        <dbReference type="ARBA" id="ARBA00023136"/>
    </source>
</evidence>
<keyword evidence="4 8" id="KW-0472">Membrane</keyword>
<evidence type="ECO:0000313" key="10">
    <source>
        <dbReference type="Proteomes" id="UP000191024"/>
    </source>
</evidence>